<sequence>MDIYRLAERSMAMDDDAWARHAHPGSVFSRFAVLPLLALAIWSRVWLGWWALAPVVAVVLFTWLNPRLFAPVSGPPVGWAGKGTAGERLWLARKDRPVPAKHVAVCHMLTAVSAFGMVLLFAGLWWLDAGLVLAGLALAMGGKAWFVDRMVWLYEDMTREDTA</sequence>
<keyword evidence="1" id="KW-0812">Transmembrane</keyword>
<protein>
    <submittedName>
        <fullName evidence="2">DUF6653 family protein</fullName>
    </submittedName>
</protein>
<reference evidence="3" key="1">
    <citation type="journal article" date="2019" name="Int. J. Syst. Evol. Microbiol.">
        <title>The Global Catalogue of Microorganisms (GCM) 10K type strain sequencing project: providing services to taxonomists for standard genome sequencing and annotation.</title>
        <authorList>
            <consortium name="The Broad Institute Genomics Platform"/>
            <consortium name="The Broad Institute Genome Sequencing Center for Infectious Disease"/>
            <person name="Wu L."/>
            <person name="Ma J."/>
        </authorList>
    </citation>
    <scope>NUCLEOTIDE SEQUENCE [LARGE SCALE GENOMIC DNA]</scope>
    <source>
        <strain evidence="3">KCTC 52366</strain>
    </source>
</reference>
<feature type="transmembrane region" description="Helical" evidence="1">
    <location>
        <begin position="129"/>
        <end position="147"/>
    </location>
</feature>
<dbReference type="Pfam" id="PF20358">
    <property type="entry name" value="DUF6653"/>
    <property type="match status" value="1"/>
</dbReference>
<keyword evidence="3" id="KW-1185">Reference proteome</keyword>
<keyword evidence="1" id="KW-0472">Membrane</keyword>
<evidence type="ECO:0000256" key="1">
    <source>
        <dbReference type="SAM" id="Phobius"/>
    </source>
</evidence>
<keyword evidence="1" id="KW-1133">Transmembrane helix</keyword>
<evidence type="ECO:0000313" key="2">
    <source>
        <dbReference type="EMBL" id="MFC3142712.1"/>
    </source>
</evidence>
<feature type="transmembrane region" description="Helical" evidence="1">
    <location>
        <begin position="103"/>
        <end position="123"/>
    </location>
</feature>
<dbReference type="EMBL" id="JBHRTB010000010">
    <property type="protein sequence ID" value="MFC3142712.1"/>
    <property type="molecule type" value="Genomic_DNA"/>
</dbReference>
<gene>
    <name evidence="2" type="ORF">ACFOGP_08325</name>
</gene>
<organism evidence="2 3">
    <name type="scientific">Psychromarinibacter halotolerans</name>
    <dbReference type="NCBI Taxonomy" id="1775175"/>
    <lineage>
        <taxon>Bacteria</taxon>
        <taxon>Pseudomonadati</taxon>
        <taxon>Pseudomonadota</taxon>
        <taxon>Alphaproteobacteria</taxon>
        <taxon>Rhodobacterales</taxon>
        <taxon>Paracoccaceae</taxon>
        <taxon>Psychromarinibacter</taxon>
    </lineage>
</organism>
<feature type="transmembrane region" description="Helical" evidence="1">
    <location>
        <begin position="21"/>
        <end position="41"/>
    </location>
</feature>
<feature type="transmembrane region" description="Helical" evidence="1">
    <location>
        <begin position="47"/>
        <end position="64"/>
    </location>
</feature>
<dbReference type="Proteomes" id="UP001595632">
    <property type="component" value="Unassembled WGS sequence"/>
</dbReference>
<name>A0ABV7GN00_9RHOB</name>
<dbReference type="RefSeq" id="WP_275633504.1">
    <property type="nucleotide sequence ID" value="NZ_JARGYD010000005.1"/>
</dbReference>
<proteinExistence type="predicted"/>
<accession>A0ABV7GN00</accession>
<evidence type="ECO:0000313" key="3">
    <source>
        <dbReference type="Proteomes" id="UP001595632"/>
    </source>
</evidence>
<dbReference type="InterPro" id="IPR046595">
    <property type="entry name" value="DUF6653"/>
</dbReference>
<comment type="caution">
    <text evidence="2">The sequence shown here is derived from an EMBL/GenBank/DDBJ whole genome shotgun (WGS) entry which is preliminary data.</text>
</comment>